<sequence length="85" mass="10305">MPGDLWEVSRNGMHKTITLRRTIRAADWAIFDKYASRVRTLILWNPVLELYDSTLLSIFARTVVVWLRLECRRRHRISFNDRQFR</sequence>
<reference evidence="2" key="1">
    <citation type="journal article" date="2011" name="Science">
        <title>The plant cell wall-decomposing machinery underlies the functional diversity of forest fungi.</title>
        <authorList>
            <person name="Eastwood D.C."/>
            <person name="Floudas D."/>
            <person name="Binder M."/>
            <person name="Majcherczyk A."/>
            <person name="Schneider P."/>
            <person name="Aerts A."/>
            <person name="Asiegbu F.O."/>
            <person name="Baker S.E."/>
            <person name="Barry K."/>
            <person name="Bendiksby M."/>
            <person name="Blumentritt M."/>
            <person name="Coutinho P.M."/>
            <person name="Cullen D."/>
            <person name="de Vries R.P."/>
            <person name="Gathman A."/>
            <person name="Goodell B."/>
            <person name="Henrissat B."/>
            <person name="Ihrmark K."/>
            <person name="Kauserud H."/>
            <person name="Kohler A."/>
            <person name="LaButti K."/>
            <person name="Lapidus A."/>
            <person name="Lavin J.L."/>
            <person name="Lee Y.-H."/>
            <person name="Lindquist E."/>
            <person name="Lilly W."/>
            <person name="Lucas S."/>
            <person name="Morin E."/>
            <person name="Murat C."/>
            <person name="Oguiza J.A."/>
            <person name="Park J."/>
            <person name="Pisabarro A.G."/>
            <person name="Riley R."/>
            <person name="Rosling A."/>
            <person name="Salamov A."/>
            <person name="Schmidt O."/>
            <person name="Schmutz J."/>
            <person name="Skrede I."/>
            <person name="Stenlid J."/>
            <person name="Wiebenga A."/>
            <person name="Xie X."/>
            <person name="Kuees U."/>
            <person name="Hibbett D.S."/>
            <person name="Hoffmeister D."/>
            <person name="Hoegberg N."/>
            <person name="Martin F."/>
            <person name="Grigoriev I.V."/>
            <person name="Watkinson S.C."/>
        </authorList>
    </citation>
    <scope>NUCLEOTIDE SEQUENCE [LARGE SCALE GENOMIC DNA]</scope>
    <source>
        <strain evidence="2">strain S7.3</strain>
    </source>
</reference>
<keyword evidence="2" id="KW-1185">Reference proteome</keyword>
<accession>F8PZ22</accession>
<proteinExistence type="predicted"/>
<dbReference type="InParanoid" id="F8PZ22"/>
<dbReference type="EMBL" id="GL945480">
    <property type="protein sequence ID" value="EGN99135.1"/>
    <property type="molecule type" value="Genomic_DNA"/>
</dbReference>
<dbReference type="Proteomes" id="UP000008063">
    <property type="component" value="Unassembled WGS sequence"/>
</dbReference>
<gene>
    <name evidence="1" type="ORF">SERLA73DRAFT_181951</name>
</gene>
<protein>
    <submittedName>
        <fullName evidence="1">Uncharacterized protein</fullName>
    </submittedName>
</protein>
<organism evidence="2">
    <name type="scientific">Serpula lacrymans var. lacrymans (strain S7.3)</name>
    <name type="common">Dry rot fungus</name>
    <dbReference type="NCBI Taxonomy" id="936435"/>
    <lineage>
        <taxon>Eukaryota</taxon>
        <taxon>Fungi</taxon>
        <taxon>Dikarya</taxon>
        <taxon>Basidiomycota</taxon>
        <taxon>Agaricomycotina</taxon>
        <taxon>Agaricomycetes</taxon>
        <taxon>Agaricomycetidae</taxon>
        <taxon>Boletales</taxon>
        <taxon>Coniophorineae</taxon>
        <taxon>Serpulaceae</taxon>
        <taxon>Serpula</taxon>
    </lineage>
</organism>
<dbReference type="AlphaFoldDB" id="F8PZ22"/>
<dbReference type="HOGENOM" id="CLU_2514025_0_0_1"/>
<evidence type="ECO:0000313" key="1">
    <source>
        <dbReference type="EMBL" id="EGN99135.1"/>
    </source>
</evidence>
<evidence type="ECO:0000313" key="2">
    <source>
        <dbReference type="Proteomes" id="UP000008063"/>
    </source>
</evidence>
<name>F8PZ22_SERL3</name>